<dbReference type="SMART" id="SM00320">
    <property type="entry name" value="WD40"/>
    <property type="match status" value="2"/>
</dbReference>
<dbReference type="InParanoid" id="A0A165ED60"/>
<proteinExistence type="predicted"/>
<evidence type="ECO:0000313" key="6">
    <source>
        <dbReference type="Proteomes" id="UP000077266"/>
    </source>
</evidence>
<dbReference type="Gene3D" id="1.10.510.10">
    <property type="entry name" value="Transferase(Phosphotransferase) domain 1"/>
    <property type="match status" value="1"/>
</dbReference>
<dbReference type="PROSITE" id="PS50011">
    <property type="entry name" value="PROTEIN_KINASE_DOM"/>
    <property type="match status" value="1"/>
</dbReference>
<keyword evidence="5" id="KW-0808">Transferase</keyword>
<dbReference type="PROSITE" id="PS00678">
    <property type="entry name" value="WD_REPEATS_1"/>
    <property type="match status" value="1"/>
</dbReference>
<dbReference type="Gene3D" id="2.130.10.10">
    <property type="entry name" value="YVTN repeat-like/Quinoprotein amine dehydrogenase"/>
    <property type="match status" value="1"/>
</dbReference>
<organism evidence="5 6">
    <name type="scientific">Exidia glandulosa HHB12029</name>
    <dbReference type="NCBI Taxonomy" id="1314781"/>
    <lineage>
        <taxon>Eukaryota</taxon>
        <taxon>Fungi</taxon>
        <taxon>Dikarya</taxon>
        <taxon>Basidiomycota</taxon>
        <taxon>Agaricomycotina</taxon>
        <taxon>Agaricomycetes</taxon>
        <taxon>Auriculariales</taxon>
        <taxon>Exidiaceae</taxon>
        <taxon>Exidia</taxon>
    </lineage>
</organism>
<dbReference type="AlphaFoldDB" id="A0A165ED60"/>
<dbReference type="PROSITE" id="PS50082">
    <property type="entry name" value="WD_REPEATS_2"/>
    <property type="match status" value="1"/>
</dbReference>
<dbReference type="Pfam" id="PF00400">
    <property type="entry name" value="WD40"/>
    <property type="match status" value="1"/>
</dbReference>
<dbReference type="EMBL" id="KV426149">
    <property type="protein sequence ID" value="KZV86653.1"/>
    <property type="molecule type" value="Genomic_DNA"/>
</dbReference>
<dbReference type="SUPFAM" id="SSF56112">
    <property type="entry name" value="Protein kinase-like (PK-like)"/>
    <property type="match status" value="1"/>
</dbReference>
<dbReference type="SMART" id="SM00220">
    <property type="entry name" value="S_TKc"/>
    <property type="match status" value="1"/>
</dbReference>
<dbReference type="GO" id="GO:0004674">
    <property type="term" value="F:protein serine/threonine kinase activity"/>
    <property type="evidence" value="ECO:0007669"/>
    <property type="project" value="TreeGrafter"/>
</dbReference>
<evidence type="ECO:0000256" key="2">
    <source>
        <dbReference type="ARBA" id="ARBA00022737"/>
    </source>
</evidence>
<dbReference type="SUPFAM" id="SSF50978">
    <property type="entry name" value="WD40 repeat-like"/>
    <property type="match status" value="1"/>
</dbReference>
<dbReference type="InterPro" id="IPR015943">
    <property type="entry name" value="WD40/YVTN_repeat-like_dom_sf"/>
</dbReference>
<evidence type="ECO:0000313" key="5">
    <source>
        <dbReference type="EMBL" id="KZV86653.1"/>
    </source>
</evidence>
<protein>
    <submittedName>
        <fullName evidence="5">Kinase-like protein</fullName>
    </submittedName>
</protein>
<keyword evidence="6" id="KW-1185">Reference proteome</keyword>
<dbReference type="GO" id="GO:0005524">
    <property type="term" value="F:ATP binding"/>
    <property type="evidence" value="ECO:0007669"/>
    <property type="project" value="InterPro"/>
</dbReference>
<dbReference type="PROSITE" id="PS00108">
    <property type="entry name" value="PROTEIN_KINASE_ST"/>
    <property type="match status" value="1"/>
</dbReference>
<keyword evidence="2" id="KW-0677">Repeat</keyword>
<feature type="non-terminal residue" evidence="5">
    <location>
        <position position="465"/>
    </location>
</feature>
<feature type="repeat" description="WD" evidence="3">
    <location>
        <begin position="416"/>
        <end position="457"/>
    </location>
</feature>
<dbReference type="Pfam" id="PF00069">
    <property type="entry name" value="Pkinase"/>
    <property type="match status" value="1"/>
</dbReference>
<dbReference type="InterPro" id="IPR000719">
    <property type="entry name" value="Prot_kinase_dom"/>
</dbReference>
<name>A0A165ED60_EXIGL</name>
<keyword evidence="1 3" id="KW-0853">WD repeat</keyword>
<dbReference type="InterPro" id="IPR011009">
    <property type="entry name" value="Kinase-like_dom_sf"/>
</dbReference>
<evidence type="ECO:0000259" key="4">
    <source>
        <dbReference type="PROSITE" id="PS50011"/>
    </source>
</evidence>
<dbReference type="PANTHER" id="PTHR44329:SF214">
    <property type="entry name" value="PROTEIN KINASE DOMAIN-CONTAINING PROTEIN"/>
    <property type="match status" value="1"/>
</dbReference>
<reference evidence="5 6" key="1">
    <citation type="journal article" date="2016" name="Mol. Biol. Evol.">
        <title>Comparative Genomics of Early-Diverging Mushroom-Forming Fungi Provides Insights into the Origins of Lignocellulose Decay Capabilities.</title>
        <authorList>
            <person name="Nagy L.G."/>
            <person name="Riley R."/>
            <person name="Tritt A."/>
            <person name="Adam C."/>
            <person name="Daum C."/>
            <person name="Floudas D."/>
            <person name="Sun H."/>
            <person name="Yadav J.S."/>
            <person name="Pangilinan J."/>
            <person name="Larsson K.H."/>
            <person name="Matsuura K."/>
            <person name="Barry K."/>
            <person name="Labutti K."/>
            <person name="Kuo R."/>
            <person name="Ohm R.A."/>
            <person name="Bhattacharya S.S."/>
            <person name="Shirouzu T."/>
            <person name="Yoshinaga Y."/>
            <person name="Martin F.M."/>
            <person name="Grigoriev I.V."/>
            <person name="Hibbett D.S."/>
        </authorList>
    </citation>
    <scope>NUCLEOTIDE SEQUENCE [LARGE SCALE GENOMIC DNA]</scope>
    <source>
        <strain evidence="5 6">HHB12029</strain>
    </source>
</reference>
<dbReference type="InterPro" id="IPR051681">
    <property type="entry name" value="Ser/Thr_Kinases-Pseudokinases"/>
</dbReference>
<keyword evidence="5" id="KW-0418">Kinase</keyword>
<dbReference type="PANTHER" id="PTHR44329">
    <property type="entry name" value="SERINE/THREONINE-PROTEIN KINASE TNNI3K-RELATED"/>
    <property type="match status" value="1"/>
</dbReference>
<feature type="domain" description="Protein kinase" evidence="4">
    <location>
        <begin position="1"/>
        <end position="227"/>
    </location>
</feature>
<dbReference type="InterPro" id="IPR008271">
    <property type="entry name" value="Ser/Thr_kinase_AS"/>
</dbReference>
<dbReference type="PROSITE" id="PS50294">
    <property type="entry name" value="WD_REPEATS_REGION"/>
    <property type="match status" value="1"/>
</dbReference>
<dbReference type="STRING" id="1314781.A0A165ED60"/>
<dbReference type="Proteomes" id="UP000077266">
    <property type="component" value="Unassembled WGS sequence"/>
</dbReference>
<dbReference type="InterPro" id="IPR036322">
    <property type="entry name" value="WD40_repeat_dom_sf"/>
</dbReference>
<sequence>MSAESNEMPRALRREISVWKRLEHRNIHILCGLYEGIGPVPALVSPWYQNGDIKSYLQRHVDDTDVDLLKLRLLCDIMCGVKFLHGNSIVHGDIKGQNVLISDAGVATLCDFGLSRLLAEHSQSVTYTGVWGTSRWMAPEIFLDGERLSYASDMWACGCLFIEVWNNALPYQNKMNDHQISLALDGKELPGSQLDMPETIWTVVQECFNFDATQHPASLQVATNLCFQLVMHEVDSWVTLSRPMDAHVRDLLLAIEASLRTTVSHTVTELYPLSDSEVASDVIRHLSLARILNMQRPKLLERSVFRWCFAKFGVGDIILPSSVALPARDEVEFGPIGLHEPAALRPLARLVERARPGLAIDFMTYFSASSLSPPIKLNTKLRFVAWLSDGNRIAVACDDAMIRILDIATGAILLRLVGHNDDVRHVAVSPDERLLASCSDDRSIRLWDAQTGYTVGLPMVGHTGW</sequence>
<accession>A0A165ED60</accession>
<dbReference type="InterPro" id="IPR001680">
    <property type="entry name" value="WD40_rpt"/>
</dbReference>
<dbReference type="OrthoDB" id="26722at2759"/>
<dbReference type="InterPro" id="IPR019775">
    <property type="entry name" value="WD40_repeat_CS"/>
</dbReference>
<evidence type="ECO:0000256" key="1">
    <source>
        <dbReference type="ARBA" id="ARBA00022574"/>
    </source>
</evidence>
<evidence type="ECO:0000256" key="3">
    <source>
        <dbReference type="PROSITE-ProRule" id="PRU00221"/>
    </source>
</evidence>
<gene>
    <name evidence="5" type="ORF">EXIGLDRAFT_680723</name>
</gene>